<dbReference type="OrthoDB" id="2865258at2759"/>
<dbReference type="Gene3D" id="3.40.50.1000">
    <property type="entry name" value="HAD superfamily/HAD-like"/>
    <property type="match status" value="1"/>
</dbReference>
<protein>
    <submittedName>
        <fullName evidence="1">Magnesium-dependent phosphatase-1</fullName>
    </submittedName>
</protein>
<dbReference type="GO" id="GO:0003993">
    <property type="term" value="F:acid phosphatase activity"/>
    <property type="evidence" value="ECO:0007669"/>
    <property type="project" value="TreeGrafter"/>
</dbReference>
<dbReference type="NCBIfam" id="TIGR01685">
    <property type="entry name" value="MDP-1"/>
    <property type="match status" value="1"/>
</dbReference>
<reference evidence="1 2" key="1">
    <citation type="journal article" date="2016" name="Genome Biol. Evol.">
        <title>Divergent and convergent evolution of fungal pathogenicity.</title>
        <authorList>
            <person name="Shang Y."/>
            <person name="Xiao G."/>
            <person name="Zheng P."/>
            <person name="Cen K."/>
            <person name="Zhan S."/>
            <person name="Wang C."/>
        </authorList>
    </citation>
    <scope>NUCLEOTIDE SEQUENCE [LARGE SCALE GENOMIC DNA]</scope>
    <source>
        <strain evidence="1 2">ARSEF 7405</strain>
    </source>
</reference>
<dbReference type="NCBIfam" id="TIGR01681">
    <property type="entry name" value="HAD-SF-IIIC"/>
    <property type="match status" value="1"/>
</dbReference>
<dbReference type="SFLD" id="SFLDG01129">
    <property type="entry name" value="C1.5:_HAD__Beta-PGM__Phosphata"/>
    <property type="match status" value="1"/>
</dbReference>
<dbReference type="PANTHER" id="PTHR17901">
    <property type="entry name" value="MAGNESIUM-DEPENDENT PHOSPHATASE 1 MDP1"/>
    <property type="match status" value="1"/>
</dbReference>
<dbReference type="CDD" id="cd07501">
    <property type="entry name" value="HAD_MDP-1_like"/>
    <property type="match status" value="1"/>
</dbReference>
<dbReference type="SFLD" id="SFLDG01131">
    <property type="entry name" value="C1.5.2:_MDP_Like"/>
    <property type="match status" value="1"/>
</dbReference>
<dbReference type="EMBL" id="AZGZ01000009">
    <property type="protein sequence ID" value="KZZ93012.1"/>
    <property type="molecule type" value="Genomic_DNA"/>
</dbReference>
<dbReference type="InterPro" id="IPR036412">
    <property type="entry name" value="HAD-like_sf"/>
</dbReference>
<comment type="caution">
    <text evidence="1">The sequence shown here is derived from an EMBL/GenBank/DDBJ whole genome shotgun (WGS) entry which is preliminary data.</text>
</comment>
<dbReference type="InterPro" id="IPR010033">
    <property type="entry name" value="HAD_SF_ppase_IIIC"/>
</dbReference>
<gene>
    <name evidence="1" type="ORF">AAP_02478</name>
</gene>
<dbReference type="Pfam" id="PF12689">
    <property type="entry name" value="Acid_PPase"/>
    <property type="match status" value="1"/>
</dbReference>
<dbReference type="InterPro" id="IPR023214">
    <property type="entry name" value="HAD_sf"/>
</dbReference>
<evidence type="ECO:0000313" key="2">
    <source>
        <dbReference type="Proteomes" id="UP000242877"/>
    </source>
</evidence>
<keyword evidence="2" id="KW-1185">Reference proteome</keyword>
<dbReference type="SFLD" id="SFLDS00003">
    <property type="entry name" value="Haloacid_Dehalogenase"/>
    <property type="match status" value="1"/>
</dbReference>
<accession>A0A167ZRR6</accession>
<dbReference type="SUPFAM" id="SSF56784">
    <property type="entry name" value="HAD-like"/>
    <property type="match status" value="1"/>
</dbReference>
<dbReference type="InterPro" id="IPR010036">
    <property type="entry name" value="MDP_1_eu_arc"/>
</dbReference>
<organism evidence="1 2">
    <name type="scientific">Ascosphaera apis ARSEF 7405</name>
    <dbReference type="NCBI Taxonomy" id="392613"/>
    <lineage>
        <taxon>Eukaryota</taxon>
        <taxon>Fungi</taxon>
        <taxon>Dikarya</taxon>
        <taxon>Ascomycota</taxon>
        <taxon>Pezizomycotina</taxon>
        <taxon>Eurotiomycetes</taxon>
        <taxon>Eurotiomycetidae</taxon>
        <taxon>Onygenales</taxon>
        <taxon>Ascosphaeraceae</taxon>
        <taxon>Ascosphaera</taxon>
    </lineage>
</organism>
<evidence type="ECO:0000313" key="1">
    <source>
        <dbReference type="EMBL" id="KZZ93012.1"/>
    </source>
</evidence>
<dbReference type="Proteomes" id="UP000242877">
    <property type="component" value="Unassembled WGS sequence"/>
</dbReference>
<dbReference type="InterPro" id="IPR035679">
    <property type="entry name" value="MDP-1_euk"/>
</dbReference>
<dbReference type="AlphaFoldDB" id="A0A167ZRR6"/>
<proteinExistence type="predicted"/>
<dbReference type="VEuPathDB" id="FungiDB:AAP_02478"/>
<dbReference type="PANTHER" id="PTHR17901:SF14">
    <property type="entry name" value="MAGNESIUM-DEPENDENT PHOSPHATASE 1"/>
    <property type="match status" value="1"/>
</dbReference>
<sequence>MVRQKSGSKKAVSNRPPYDLAPLTFTDGLPLPKLIVFDLDYTLWPFWVDTHVSGPIKAKDNNSRCVDRWGESFAFYPDVSSVLHACQTHNIPLGIASRTCAPELARDMLKQLHIIPTFSDDASVSSRKTTKALDYFEFLQIFPGDKTQHFNKIHHLSGIDFEDMLFFDDESRNRNVQVELGVTFCLVTDGVTRAEIDRGVRAWRKRKGIPEVQPDGNI</sequence>
<name>A0A167ZRR6_9EURO</name>
<dbReference type="FunFam" id="3.40.50.1000:FF:000155">
    <property type="entry name" value="Putative magnesium dependent phosphatase"/>
    <property type="match status" value="1"/>
</dbReference>